<feature type="region of interest" description="Disordered" evidence="1">
    <location>
        <begin position="31"/>
        <end position="50"/>
    </location>
</feature>
<evidence type="ECO:0000313" key="3">
    <source>
        <dbReference type="Proteomes" id="UP000807025"/>
    </source>
</evidence>
<dbReference type="AlphaFoldDB" id="A0A9P6DA64"/>
<name>A0A9P6DA64_PLEER</name>
<sequence>MPDLLADPALTIFGFSVLLPLAFSLLAKPHSPSPRSHYQLSHQSSRGSKKKRRLHFPLECLPNEIILILLSTAVASDANGGAGTYRTLLLTSRRLHLLASRTCLPFVDVHLRTSDALKSFHRFVLSDCDRALSVSYLRIDPFIPLSAYEQDSVCTFIVQSCRNVLYLECHGRVLKRSIAKTQPFMHKRCRRLLVWTRGEYMGAYSMERFEEQGTLVNFC</sequence>
<organism evidence="2 3">
    <name type="scientific">Pleurotus eryngii</name>
    <name type="common">Boletus of the steppes</name>
    <dbReference type="NCBI Taxonomy" id="5323"/>
    <lineage>
        <taxon>Eukaryota</taxon>
        <taxon>Fungi</taxon>
        <taxon>Dikarya</taxon>
        <taxon>Basidiomycota</taxon>
        <taxon>Agaricomycotina</taxon>
        <taxon>Agaricomycetes</taxon>
        <taxon>Agaricomycetidae</taxon>
        <taxon>Agaricales</taxon>
        <taxon>Pleurotineae</taxon>
        <taxon>Pleurotaceae</taxon>
        <taxon>Pleurotus</taxon>
    </lineage>
</organism>
<dbReference type="Proteomes" id="UP000807025">
    <property type="component" value="Unassembled WGS sequence"/>
</dbReference>
<comment type="caution">
    <text evidence="2">The sequence shown here is derived from an EMBL/GenBank/DDBJ whole genome shotgun (WGS) entry which is preliminary data.</text>
</comment>
<feature type="compositionally biased region" description="Polar residues" evidence="1">
    <location>
        <begin position="33"/>
        <end position="46"/>
    </location>
</feature>
<proteinExistence type="predicted"/>
<gene>
    <name evidence="2" type="ORF">BDN71DRAFT_325011</name>
</gene>
<evidence type="ECO:0000313" key="2">
    <source>
        <dbReference type="EMBL" id="KAF9489369.1"/>
    </source>
</evidence>
<keyword evidence="3" id="KW-1185">Reference proteome</keyword>
<evidence type="ECO:0000256" key="1">
    <source>
        <dbReference type="SAM" id="MobiDB-lite"/>
    </source>
</evidence>
<reference evidence="2" key="1">
    <citation type="submission" date="2020-11" db="EMBL/GenBank/DDBJ databases">
        <authorList>
            <consortium name="DOE Joint Genome Institute"/>
            <person name="Ahrendt S."/>
            <person name="Riley R."/>
            <person name="Andreopoulos W."/>
            <person name="Labutti K."/>
            <person name="Pangilinan J."/>
            <person name="Ruiz-Duenas F.J."/>
            <person name="Barrasa J.M."/>
            <person name="Sanchez-Garcia M."/>
            <person name="Camarero S."/>
            <person name="Miyauchi S."/>
            <person name="Serrano A."/>
            <person name="Linde D."/>
            <person name="Babiker R."/>
            <person name="Drula E."/>
            <person name="Ayuso-Fernandez I."/>
            <person name="Pacheco R."/>
            <person name="Padilla G."/>
            <person name="Ferreira P."/>
            <person name="Barriuso J."/>
            <person name="Kellner H."/>
            <person name="Castanera R."/>
            <person name="Alfaro M."/>
            <person name="Ramirez L."/>
            <person name="Pisabarro A.G."/>
            <person name="Kuo A."/>
            <person name="Tritt A."/>
            <person name="Lipzen A."/>
            <person name="He G."/>
            <person name="Yan M."/>
            <person name="Ng V."/>
            <person name="Cullen D."/>
            <person name="Martin F."/>
            <person name="Rosso M.-N."/>
            <person name="Henrissat B."/>
            <person name="Hibbett D."/>
            <person name="Martinez A.T."/>
            <person name="Grigoriev I.V."/>
        </authorList>
    </citation>
    <scope>NUCLEOTIDE SEQUENCE</scope>
    <source>
        <strain evidence="2">ATCC 90797</strain>
    </source>
</reference>
<accession>A0A9P6DA64</accession>
<protein>
    <submittedName>
        <fullName evidence="2">Uncharacterized protein</fullName>
    </submittedName>
</protein>
<dbReference type="EMBL" id="MU154673">
    <property type="protein sequence ID" value="KAF9489369.1"/>
    <property type="molecule type" value="Genomic_DNA"/>
</dbReference>